<dbReference type="InterPro" id="IPR039155">
    <property type="entry name" value="MLEC"/>
</dbReference>
<dbReference type="Pfam" id="PF11721">
    <property type="entry name" value="Malectin"/>
    <property type="match status" value="1"/>
</dbReference>
<organism evidence="14 15">
    <name type="scientific">Cnephaeus nilssonii</name>
    <name type="common">Northern bat</name>
    <name type="synonym">Eptesicus nilssonii</name>
    <dbReference type="NCBI Taxonomy" id="3371016"/>
    <lineage>
        <taxon>Eukaryota</taxon>
        <taxon>Metazoa</taxon>
        <taxon>Chordata</taxon>
        <taxon>Craniata</taxon>
        <taxon>Vertebrata</taxon>
        <taxon>Euteleostomi</taxon>
        <taxon>Mammalia</taxon>
        <taxon>Eutheria</taxon>
        <taxon>Laurasiatheria</taxon>
        <taxon>Chiroptera</taxon>
        <taxon>Yangochiroptera</taxon>
        <taxon>Vespertilionidae</taxon>
        <taxon>Cnephaeus</taxon>
    </lineage>
</organism>
<evidence type="ECO:0000256" key="12">
    <source>
        <dbReference type="SAM" id="SignalP"/>
    </source>
</evidence>
<dbReference type="GO" id="GO:0030246">
    <property type="term" value="F:carbohydrate binding"/>
    <property type="evidence" value="ECO:0007669"/>
    <property type="project" value="InterPro"/>
</dbReference>
<evidence type="ECO:0000256" key="2">
    <source>
        <dbReference type="ARBA" id="ARBA00009141"/>
    </source>
</evidence>
<gene>
    <name evidence="14" type="ORF">QTO34_012287</name>
</gene>
<evidence type="ECO:0000256" key="8">
    <source>
        <dbReference type="ARBA" id="ARBA00023180"/>
    </source>
</evidence>
<evidence type="ECO:0000256" key="3">
    <source>
        <dbReference type="ARBA" id="ARBA00022692"/>
    </source>
</evidence>
<protein>
    <recommendedName>
        <fullName evidence="13">Malectin domain-containing protein</fullName>
    </recommendedName>
</protein>
<reference evidence="14" key="1">
    <citation type="submission" date="2023-06" db="EMBL/GenBank/DDBJ databases">
        <title>Reference genome for the Northern bat (Eptesicus nilssonii), a most northern bat species.</title>
        <authorList>
            <person name="Laine V.N."/>
            <person name="Pulliainen A.T."/>
            <person name="Lilley T.M."/>
        </authorList>
    </citation>
    <scope>NUCLEOTIDE SEQUENCE</scope>
    <source>
        <strain evidence="14">BLF_Eptnil</strain>
        <tissue evidence="14">Kidney</tissue>
    </source>
</reference>
<dbReference type="Proteomes" id="UP001177744">
    <property type="component" value="Unassembled WGS sequence"/>
</dbReference>
<comment type="caution">
    <text evidence="14">The sequence shown here is derived from an EMBL/GenBank/DDBJ whole genome shotgun (WGS) entry which is preliminary data.</text>
</comment>
<feature type="transmembrane region" description="Helical" evidence="11">
    <location>
        <begin position="337"/>
        <end position="356"/>
    </location>
</feature>
<feature type="compositionally biased region" description="Acidic residues" evidence="10">
    <location>
        <begin position="297"/>
        <end position="307"/>
    </location>
</feature>
<feature type="region of interest" description="Disordered" evidence="10">
    <location>
        <begin position="286"/>
        <end position="331"/>
    </location>
</feature>
<evidence type="ECO:0000256" key="1">
    <source>
        <dbReference type="ARBA" id="ARBA00004115"/>
    </source>
</evidence>
<sequence>MLGARAVEGAAVALLRLLLLLLPALGGPGLGVVGAAGAGLPESVIWAVNAGGEAHVDVHGIHFRKDPLEGRVGRGERPSRSRGVPGLSCWAQLAAGLRALSPFLDPGAASLERTSDYGMKLPILRSNPEDQILYQTERYNEETFGYEVPIKEEGDYVLVLKFAEVYFAQSQQKAALAMGLVTEGKARILALGAEPETPGEALAQVFDVRLNGHVVVKDLDIFDRVGHSTAHDEIIPMSIRKGKLSVQGEVSTFTGKLYIEFVKGYYDNPKVCALYIMAGTVDDVPKLQPHPGLEKKEEEEEEEEYDEGSNLKRQTNKNRVQSGPRTPNPYASDNSSLMFPILVAFGVFIPTLFCLCRL</sequence>
<evidence type="ECO:0000256" key="6">
    <source>
        <dbReference type="ARBA" id="ARBA00022989"/>
    </source>
</evidence>
<feature type="compositionally biased region" description="Polar residues" evidence="10">
    <location>
        <begin position="311"/>
        <end position="331"/>
    </location>
</feature>
<feature type="signal peptide" evidence="12">
    <location>
        <begin position="1"/>
        <end position="26"/>
    </location>
</feature>
<evidence type="ECO:0000256" key="5">
    <source>
        <dbReference type="ARBA" id="ARBA00022824"/>
    </source>
</evidence>
<comment type="subcellular location">
    <subcellularLocation>
        <location evidence="1">Endoplasmic reticulum membrane</location>
        <topology evidence="1">Single-pass type I membrane protein</topology>
    </subcellularLocation>
</comment>
<dbReference type="Gene3D" id="2.60.120.430">
    <property type="entry name" value="Galactose-binding lectin"/>
    <property type="match status" value="1"/>
</dbReference>
<dbReference type="GO" id="GO:0005789">
    <property type="term" value="C:endoplasmic reticulum membrane"/>
    <property type="evidence" value="ECO:0007669"/>
    <property type="project" value="UniProtKB-SubCell"/>
</dbReference>
<feature type="chain" id="PRO_5041435424" description="Malectin domain-containing protein" evidence="12">
    <location>
        <begin position="27"/>
        <end position="358"/>
    </location>
</feature>
<proteinExistence type="inferred from homology"/>
<dbReference type="EMBL" id="JAULJE010000023">
    <property type="protein sequence ID" value="KAK1328712.1"/>
    <property type="molecule type" value="Genomic_DNA"/>
</dbReference>
<evidence type="ECO:0000256" key="7">
    <source>
        <dbReference type="ARBA" id="ARBA00023136"/>
    </source>
</evidence>
<dbReference type="PANTHER" id="PTHR13460:SF0">
    <property type="entry name" value="MALECTIN"/>
    <property type="match status" value="1"/>
</dbReference>
<comment type="similarity">
    <text evidence="2">Belongs to the malectin family.</text>
</comment>
<name>A0AA40LE09_CNENI</name>
<evidence type="ECO:0000313" key="14">
    <source>
        <dbReference type="EMBL" id="KAK1328712.1"/>
    </source>
</evidence>
<keyword evidence="8" id="KW-0325">Glycoprotein</keyword>
<keyword evidence="9" id="KW-0119">Carbohydrate metabolism</keyword>
<keyword evidence="15" id="KW-1185">Reference proteome</keyword>
<evidence type="ECO:0000256" key="4">
    <source>
        <dbReference type="ARBA" id="ARBA00022729"/>
    </source>
</evidence>
<keyword evidence="3 11" id="KW-0812">Transmembrane</keyword>
<keyword evidence="7 11" id="KW-0472">Membrane</keyword>
<evidence type="ECO:0000256" key="9">
    <source>
        <dbReference type="ARBA" id="ARBA00023277"/>
    </source>
</evidence>
<keyword evidence="4 12" id="KW-0732">Signal</keyword>
<evidence type="ECO:0000256" key="11">
    <source>
        <dbReference type="SAM" id="Phobius"/>
    </source>
</evidence>
<keyword evidence="5" id="KW-0256">Endoplasmic reticulum</keyword>
<accession>A0AA40LE09</accession>
<keyword evidence="6 11" id="KW-1133">Transmembrane helix</keyword>
<dbReference type="InterPro" id="IPR021720">
    <property type="entry name" value="Malectin_dom"/>
</dbReference>
<evidence type="ECO:0000259" key="13">
    <source>
        <dbReference type="Pfam" id="PF11721"/>
    </source>
</evidence>
<evidence type="ECO:0000256" key="10">
    <source>
        <dbReference type="SAM" id="MobiDB-lite"/>
    </source>
</evidence>
<evidence type="ECO:0000313" key="15">
    <source>
        <dbReference type="Proteomes" id="UP001177744"/>
    </source>
</evidence>
<dbReference type="PANTHER" id="PTHR13460">
    <property type="match status" value="1"/>
</dbReference>
<feature type="domain" description="Malectin" evidence="13">
    <location>
        <begin position="44"/>
        <end position="274"/>
    </location>
</feature>
<dbReference type="AlphaFoldDB" id="A0AA40LE09"/>